<gene>
    <name evidence="3" type="ORF">DPM12_13555</name>
</gene>
<comment type="caution">
    <text evidence="3">The sequence shown here is derived from an EMBL/GenBank/DDBJ whole genome shotgun (WGS) entry which is preliminary data.</text>
</comment>
<evidence type="ECO:0000259" key="2">
    <source>
        <dbReference type="Pfam" id="PF02557"/>
    </source>
</evidence>
<dbReference type="SUPFAM" id="SSF55166">
    <property type="entry name" value="Hedgehog/DD-peptidase"/>
    <property type="match status" value="1"/>
</dbReference>
<dbReference type="PANTHER" id="PTHR34385">
    <property type="entry name" value="D-ALANYL-D-ALANINE CARBOXYPEPTIDASE"/>
    <property type="match status" value="1"/>
</dbReference>
<dbReference type="PANTHER" id="PTHR34385:SF1">
    <property type="entry name" value="PEPTIDOGLYCAN L-ALANYL-D-GLUTAMATE ENDOPEPTIDASE CWLK"/>
    <property type="match status" value="1"/>
</dbReference>
<feature type="compositionally biased region" description="Acidic residues" evidence="1">
    <location>
        <begin position="122"/>
        <end position="135"/>
    </location>
</feature>
<protein>
    <recommendedName>
        <fullName evidence="2">D-alanyl-D-alanine carboxypeptidase-like core domain-containing protein</fullName>
    </recommendedName>
</protein>
<feature type="region of interest" description="Disordered" evidence="1">
    <location>
        <begin position="50"/>
        <end position="166"/>
    </location>
</feature>
<dbReference type="EMBL" id="QMIG01000014">
    <property type="protein sequence ID" value="RAW13095.1"/>
    <property type="molecule type" value="Genomic_DNA"/>
</dbReference>
<feature type="compositionally biased region" description="Basic and acidic residues" evidence="1">
    <location>
        <begin position="93"/>
        <end position="102"/>
    </location>
</feature>
<name>A0A329QL29_9ACTN</name>
<dbReference type="Gene3D" id="3.30.1380.10">
    <property type="match status" value="1"/>
</dbReference>
<dbReference type="InterPro" id="IPR003709">
    <property type="entry name" value="VanY-like_core_dom"/>
</dbReference>
<dbReference type="Proteomes" id="UP000250462">
    <property type="component" value="Unassembled WGS sequence"/>
</dbReference>
<dbReference type="Pfam" id="PF02557">
    <property type="entry name" value="VanY"/>
    <property type="match status" value="1"/>
</dbReference>
<sequence>MPVRSGRHARTRHRRTARHPVSRHRRPGNLRWALSILVLTGAAVASLQSAEVSGPPTAGEQHGREASQDLQALSELRDEAAGDTSRNSQRSPDPPDGRRAADSEEPGQAEATVTPPTPTPSGEDDGSDEEADNPEDAAGPAATGAESDLSGGFPPPSDCDATVPAEGDVANGRLTSEHLCDVGEGHELRPDAAAAFAALAEAYADATGESLLACVGNAYRSYDQQVDLYAEKPNLAARPGTSQHGWGLAVDFECGANSYSSAFYDWLATAGGEYGWHNPSWAQPEGSRPEPWHWEFDPSLIG</sequence>
<accession>A0A329QL29</accession>
<organism evidence="3 4">
    <name type="scientific">Phytoactinopolyspora halophila</name>
    <dbReference type="NCBI Taxonomy" id="1981511"/>
    <lineage>
        <taxon>Bacteria</taxon>
        <taxon>Bacillati</taxon>
        <taxon>Actinomycetota</taxon>
        <taxon>Actinomycetes</taxon>
        <taxon>Jiangellales</taxon>
        <taxon>Jiangellaceae</taxon>
        <taxon>Phytoactinopolyspora</taxon>
    </lineage>
</organism>
<keyword evidence="4" id="KW-1185">Reference proteome</keyword>
<dbReference type="AlphaFoldDB" id="A0A329QL29"/>
<dbReference type="GO" id="GO:0006508">
    <property type="term" value="P:proteolysis"/>
    <property type="evidence" value="ECO:0007669"/>
    <property type="project" value="InterPro"/>
</dbReference>
<reference evidence="3 4" key="1">
    <citation type="submission" date="2018-06" db="EMBL/GenBank/DDBJ databases">
        <title>Phytoactinopolyspora halophila sp. nov., a novel halophilic actinomycete isolated from a saline soil in China.</title>
        <authorList>
            <person name="Tang S.-K."/>
        </authorList>
    </citation>
    <scope>NUCLEOTIDE SEQUENCE [LARGE SCALE GENOMIC DNA]</scope>
    <source>
        <strain evidence="3 4">YIM 96934</strain>
    </source>
</reference>
<feature type="region of interest" description="Disordered" evidence="1">
    <location>
        <begin position="1"/>
        <end position="26"/>
    </location>
</feature>
<feature type="domain" description="D-alanyl-D-alanine carboxypeptidase-like core" evidence="2">
    <location>
        <begin position="186"/>
        <end position="297"/>
    </location>
</feature>
<dbReference type="InterPro" id="IPR009045">
    <property type="entry name" value="Zn_M74/Hedgehog-like"/>
</dbReference>
<evidence type="ECO:0000313" key="3">
    <source>
        <dbReference type="EMBL" id="RAW13095.1"/>
    </source>
</evidence>
<dbReference type="GO" id="GO:0008233">
    <property type="term" value="F:peptidase activity"/>
    <property type="evidence" value="ECO:0007669"/>
    <property type="project" value="InterPro"/>
</dbReference>
<dbReference type="InterPro" id="IPR052179">
    <property type="entry name" value="DD-CPase-like"/>
</dbReference>
<proteinExistence type="predicted"/>
<evidence type="ECO:0000256" key="1">
    <source>
        <dbReference type="SAM" id="MobiDB-lite"/>
    </source>
</evidence>
<evidence type="ECO:0000313" key="4">
    <source>
        <dbReference type="Proteomes" id="UP000250462"/>
    </source>
</evidence>
<dbReference type="CDD" id="cd14814">
    <property type="entry name" value="Peptidase_M15"/>
    <property type="match status" value="1"/>
</dbReference>